<dbReference type="PROSITE" id="PS50158">
    <property type="entry name" value="ZF_CCHC"/>
    <property type="match status" value="1"/>
</dbReference>
<reference evidence="5" key="1">
    <citation type="submission" date="2018-11" db="EMBL/GenBank/DDBJ databases">
        <authorList>
            <person name="Alioto T."/>
            <person name="Alioto T."/>
        </authorList>
    </citation>
    <scope>NUCLEOTIDE SEQUENCE</scope>
</reference>
<dbReference type="PANTHER" id="PTHR19963">
    <property type="entry name" value="CCHC-TYPE DOMAIN-CONTAINING PROTEIN"/>
    <property type="match status" value="1"/>
</dbReference>
<proteinExistence type="predicted"/>
<feature type="domain" description="CCHC-type" evidence="4">
    <location>
        <begin position="229"/>
        <end position="242"/>
    </location>
</feature>
<dbReference type="Gene3D" id="4.10.60.10">
    <property type="entry name" value="Zinc finger, CCHC-type"/>
    <property type="match status" value="1"/>
</dbReference>
<dbReference type="EMBL" id="UYJE01002457">
    <property type="protein sequence ID" value="VDI10936.1"/>
    <property type="molecule type" value="Genomic_DNA"/>
</dbReference>
<keyword evidence="2" id="KW-0175">Coiled coil</keyword>
<organism evidence="5 6">
    <name type="scientific">Mytilus galloprovincialis</name>
    <name type="common">Mediterranean mussel</name>
    <dbReference type="NCBI Taxonomy" id="29158"/>
    <lineage>
        <taxon>Eukaryota</taxon>
        <taxon>Metazoa</taxon>
        <taxon>Spiralia</taxon>
        <taxon>Lophotrochozoa</taxon>
        <taxon>Mollusca</taxon>
        <taxon>Bivalvia</taxon>
        <taxon>Autobranchia</taxon>
        <taxon>Pteriomorphia</taxon>
        <taxon>Mytilida</taxon>
        <taxon>Mytiloidea</taxon>
        <taxon>Mytilidae</taxon>
        <taxon>Mytilinae</taxon>
        <taxon>Mytilus</taxon>
    </lineage>
</organism>
<dbReference type="AlphaFoldDB" id="A0A8B6CXC0"/>
<dbReference type="GO" id="GO:0008270">
    <property type="term" value="F:zinc ion binding"/>
    <property type="evidence" value="ECO:0007669"/>
    <property type="project" value="UniProtKB-KW"/>
</dbReference>
<dbReference type="Pfam" id="PF00098">
    <property type="entry name" value="zf-CCHC"/>
    <property type="match status" value="1"/>
</dbReference>
<sequence length="463" mass="51638">MGQVIGMTTGHIFEACSSINGWDNLEKGLYLAASLRGQAQGVLGDLSDDKKSHFDQLVRSLEERFAPPNQSELYREQLKERKQKASETLPGLGQTIRQLVNKAYPTAPGEVKETLAKENFLDALINTEMRIKIKQSRPPDLNSAICLAVELETFYKAEKQFEVGKAHLRVVDNNEQVVRESESHDRLSDKIEGMLEAFNDQLANMRKELDEFKNKANMSGPVERSKLLCYNCGKPGHMARNCNAHRNRRQNNQGSPGPSVRRTNNRSGVIAGLSVEGILGLDFLQTNGCKVDLGNKVMERDNQHIPLLLQGKLGVYRVTVKDKVSIAPRSEVVIQGEELNYDSAVQVTGIIEPSEEFLDRGKALVAKSVVMSDKSVPVRLFNISKSVQVLNVGTVVGNLSGAEVVSQVDNHKDYALNNELEKLLDRSSENLGHGQKDKVTELLLEFKHLFLPFQIRILDKQIL</sequence>
<keyword evidence="1" id="KW-0862">Zinc</keyword>
<dbReference type="GO" id="GO:0003676">
    <property type="term" value="F:nucleic acid binding"/>
    <property type="evidence" value="ECO:0007669"/>
    <property type="project" value="InterPro"/>
</dbReference>
<evidence type="ECO:0000313" key="5">
    <source>
        <dbReference type="EMBL" id="VDI10936.1"/>
    </source>
</evidence>
<dbReference type="SMART" id="SM00343">
    <property type="entry name" value="ZnF_C2HC"/>
    <property type="match status" value="1"/>
</dbReference>
<name>A0A8B6CXC0_MYTGA</name>
<dbReference type="PANTHER" id="PTHR19963:SF30">
    <property type="entry name" value="ENDONUCLEASE_EXONUCLEASE_PHOSPHATASE DOMAIN-CONTAINING PROTEIN"/>
    <property type="match status" value="1"/>
</dbReference>
<evidence type="ECO:0000256" key="3">
    <source>
        <dbReference type="SAM" id="MobiDB-lite"/>
    </source>
</evidence>
<comment type="caution">
    <text evidence="5">The sequence shown here is derived from an EMBL/GenBank/DDBJ whole genome shotgun (WGS) entry which is preliminary data.</text>
</comment>
<dbReference type="InterPro" id="IPR001878">
    <property type="entry name" value="Znf_CCHC"/>
</dbReference>
<feature type="compositionally biased region" description="Polar residues" evidence="3">
    <location>
        <begin position="250"/>
        <end position="265"/>
    </location>
</feature>
<dbReference type="Proteomes" id="UP000596742">
    <property type="component" value="Unassembled WGS sequence"/>
</dbReference>
<dbReference type="InterPro" id="IPR036875">
    <property type="entry name" value="Znf_CCHC_sf"/>
</dbReference>
<dbReference type="SUPFAM" id="SSF57756">
    <property type="entry name" value="Retrovirus zinc finger-like domains"/>
    <property type="match status" value="1"/>
</dbReference>
<evidence type="ECO:0000259" key="4">
    <source>
        <dbReference type="PROSITE" id="PS50158"/>
    </source>
</evidence>
<keyword evidence="6" id="KW-1185">Reference proteome</keyword>
<keyword evidence="1" id="KW-0863">Zinc-finger</keyword>
<evidence type="ECO:0000313" key="6">
    <source>
        <dbReference type="Proteomes" id="UP000596742"/>
    </source>
</evidence>
<gene>
    <name evidence="5" type="ORF">MGAL_10B067420</name>
</gene>
<dbReference type="OrthoDB" id="8066225at2759"/>
<evidence type="ECO:0000256" key="1">
    <source>
        <dbReference type="PROSITE-ProRule" id="PRU00047"/>
    </source>
</evidence>
<feature type="region of interest" description="Disordered" evidence="3">
    <location>
        <begin position="241"/>
        <end position="265"/>
    </location>
</feature>
<evidence type="ECO:0000256" key="2">
    <source>
        <dbReference type="SAM" id="Coils"/>
    </source>
</evidence>
<protein>
    <recommendedName>
        <fullName evidence="4">CCHC-type domain-containing protein</fullName>
    </recommendedName>
</protein>
<accession>A0A8B6CXC0</accession>
<keyword evidence="1" id="KW-0479">Metal-binding</keyword>
<feature type="coiled-coil region" evidence="2">
    <location>
        <begin position="188"/>
        <end position="215"/>
    </location>
</feature>